<name>A0A2T4CGK1_TRILO</name>
<keyword evidence="5" id="KW-1185">Reference proteome</keyword>
<proteinExistence type="inferred from homology"/>
<dbReference type="AlphaFoldDB" id="A0A2T4CGK1"/>
<gene>
    <name evidence="4" type="ORF">M440DRAFT_1467853</name>
</gene>
<feature type="chain" id="PRO_5015486373" evidence="2">
    <location>
        <begin position="33"/>
        <end position="576"/>
    </location>
</feature>
<evidence type="ECO:0000313" key="5">
    <source>
        <dbReference type="Proteomes" id="UP000240760"/>
    </source>
</evidence>
<dbReference type="STRING" id="983965.A0A2T4CGK1"/>
<dbReference type="InterPro" id="IPR050491">
    <property type="entry name" value="AmpC-like"/>
</dbReference>
<dbReference type="Pfam" id="PF00144">
    <property type="entry name" value="Beta-lactamase"/>
    <property type="match status" value="1"/>
</dbReference>
<comment type="similarity">
    <text evidence="1">Belongs to the peptidase S12 family.</text>
</comment>
<dbReference type="Proteomes" id="UP000240760">
    <property type="component" value="Unassembled WGS sequence"/>
</dbReference>
<dbReference type="PANTHER" id="PTHR46825">
    <property type="entry name" value="D-ALANYL-D-ALANINE-CARBOXYPEPTIDASE/ENDOPEPTIDASE AMPH"/>
    <property type="match status" value="1"/>
</dbReference>
<accession>A0A2T4CGK1</accession>
<feature type="domain" description="Beta-lactamase-related" evidence="3">
    <location>
        <begin position="72"/>
        <end position="420"/>
    </location>
</feature>
<dbReference type="OrthoDB" id="5946976at2759"/>
<dbReference type="EMBL" id="KZ679127">
    <property type="protein sequence ID" value="PTB80689.1"/>
    <property type="molecule type" value="Genomic_DNA"/>
</dbReference>
<dbReference type="InterPro" id="IPR012338">
    <property type="entry name" value="Beta-lactam/transpept-like"/>
</dbReference>
<evidence type="ECO:0000259" key="3">
    <source>
        <dbReference type="Pfam" id="PF00144"/>
    </source>
</evidence>
<dbReference type="SUPFAM" id="SSF56601">
    <property type="entry name" value="beta-lactamase/transpeptidase-like"/>
    <property type="match status" value="1"/>
</dbReference>
<feature type="signal peptide" evidence="2">
    <location>
        <begin position="1"/>
        <end position="32"/>
    </location>
</feature>
<dbReference type="Gene3D" id="3.40.710.10">
    <property type="entry name" value="DD-peptidase/beta-lactamase superfamily"/>
    <property type="match status" value="1"/>
</dbReference>
<reference evidence="4 5" key="1">
    <citation type="submission" date="2016-07" db="EMBL/GenBank/DDBJ databases">
        <title>Multiple horizontal gene transfer events from other fungi enriched the ability of initially mycotrophic Trichoderma (Ascomycota) to feed on dead plant biomass.</title>
        <authorList>
            <consortium name="DOE Joint Genome Institute"/>
            <person name="Aerts A."/>
            <person name="Atanasova L."/>
            <person name="Chenthamara K."/>
            <person name="Zhang J."/>
            <person name="Grujic M."/>
            <person name="Henrissat B."/>
            <person name="Kuo A."/>
            <person name="Salamov A."/>
            <person name="Lipzen A."/>
            <person name="Labutti K."/>
            <person name="Barry K."/>
            <person name="Miao Y."/>
            <person name="Rahimi M.J."/>
            <person name="Shen Q."/>
            <person name="Grigoriev I.V."/>
            <person name="Kubicek C.P."/>
            <person name="Druzhinina I.S."/>
        </authorList>
    </citation>
    <scope>NUCLEOTIDE SEQUENCE [LARGE SCALE GENOMIC DNA]</scope>
    <source>
        <strain evidence="4 5">ATCC 18648</strain>
    </source>
</reference>
<protein>
    <submittedName>
        <fullName evidence="4">Beta-lactamase/transpeptidase-like protein</fullName>
    </submittedName>
</protein>
<evidence type="ECO:0000256" key="2">
    <source>
        <dbReference type="SAM" id="SignalP"/>
    </source>
</evidence>
<evidence type="ECO:0000256" key="1">
    <source>
        <dbReference type="ARBA" id="ARBA00038215"/>
    </source>
</evidence>
<sequence>MPSPVNCSFCIVLNSKSTALLVFTLFSLLAAAQQLPLPPIPPPPKPASSTSSTLQNRLTQLLPQINSLKSIGGTAGISIGVTSHTAILLETHLGYSNIDRHLTATSSTRYPIASLTKAFVASTIAQLVHEGLLDWNEPLTSYIPDLAFEHNPSLANQLTLTDILCHRTGLARLDALWLGADSQTFTPQNFTITLCNHLPSVHPLRSTWLYNNWMYALAGEVIEKITNQSWGKVLSSRILNPLKLSHTTVIKSEIPQDSLALPYMVLDDKTPVQVGKMGLTDGSIMTSAGGMRSTVSDLLTWGNTLLSLYRDGEEPPLALLDTVLSGHSFMNSTAAADELYALGFAKVVTPAQFGKIGFNSILMDAMPVIGASSKPQQVFYHSGAGAGYNHCFMLVPGSQTVIVVLTNSVSQGDTADWIAQTLLQAVLDEKHPLDLTSFAERAAVKWRATHQEIVDALEKERKPNSPEPRHDSLLGKYWHKSRALYLGVYSDRDDGTLKFSINGKPEQEHVLSHYSDDTFIFLPSADQRLRSGLFHYGPEAWLLHFDGKDSSGMFTEIRWNIDSQAPSPERFVREES</sequence>
<keyword evidence="2" id="KW-0732">Signal</keyword>
<organism evidence="4 5">
    <name type="scientific">Trichoderma longibrachiatum ATCC 18648</name>
    <dbReference type="NCBI Taxonomy" id="983965"/>
    <lineage>
        <taxon>Eukaryota</taxon>
        <taxon>Fungi</taxon>
        <taxon>Dikarya</taxon>
        <taxon>Ascomycota</taxon>
        <taxon>Pezizomycotina</taxon>
        <taxon>Sordariomycetes</taxon>
        <taxon>Hypocreomycetidae</taxon>
        <taxon>Hypocreales</taxon>
        <taxon>Hypocreaceae</taxon>
        <taxon>Trichoderma</taxon>
    </lineage>
</organism>
<dbReference type="InterPro" id="IPR001466">
    <property type="entry name" value="Beta-lactam-related"/>
</dbReference>
<evidence type="ECO:0000313" key="4">
    <source>
        <dbReference type="EMBL" id="PTB80689.1"/>
    </source>
</evidence>
<dbReference type="PANTHER" id="PTHR46825:SF14">
    <property type="entry name" value="BETA-LACTAMASE-RELATED DOMAIN-CONTAINING PROTEIN"/>
    <property type="match status" value="1"/>
</dbReference>